<dbReference type="WBParaSite" id="HPBE_0002029101-mRNA-1">
    <property type="protein sequence ID" value="HPBE_0002029101-mRNA-1"/>
    <property type="gene ID" value="HPBE_0002029101"/>
</dbReference>
<reference evidence="2 3" key="1">
    <citation type="submission" date="2018-11" db="EMBL/GenBank/DDBJ databases">
        <authorList>
            <consortium name="Pathogen Informatics"/>
        </authorList>
    </citation>
    <scope>NUCLEOTIDE SEQUENCE [LARGE SCALE GENOMIC DNA]</scope>
</reference>
<sequence length="344" mass="37966">MSLSAIRRHSPLSGHSASFGPLRQPRQLDDMTSEAGWACHRPIGVWIMVFIRPDVSGSYGASDRGAPAPGSANLLIVRRVPLSGSYASGPYRQQLGLPGAMRETERVPIQRNPGIRGCLRDATVHECADGQFRKENTGCGVWNYTLIVCRREPAEHRASHPRRGRITHIYQQAVTNSDGGPAAGPCDRYNTIPVVTEVAFGTGKTVVGAWIAARQARGGARTIVTATTNAAHITETILSLDAFTDLAVCRYITESVVFDDSIAATPANMHEILKQLPDLYKDELEEEALDECERFRDGRIVFEACMQNSERQEFLTEQEREGLVLAERDVYDLIGKIVEIMFLK</sequence>
<keyword evidence="3" id="KW-1185">Reference proteome</keyword>
<accession>A0A3P8FAN9</accession>
<evidence type="ECO:0000313" key="3">
    <source>
        <dbReference type="Proteomes" id="UP000050761"/>
    </source>
</evidence>
<protein>
    <submittedName>
        <fullName evidence="4">DUF2075 domain-containing protein</fullName>
    </submittedName>
</protein>
<evidence type="ECO:0000313" key="2">
    <source>
        <dbReference type="EMBL" id="VDP19213.1"/>
    </source>
</evidence>
<dbReference type="EMBL" id="UZAH01032025">
    <property type="protein sequence ID" value="VDP19213.1"/>
    <property type="molecule type" value="Genomic_DNA"/>
</dbReference>
<evidence type="ECO:0000313" key="4">
    <source>
        <dbReference type="WBParaSite" id="HPBE_0002029101-mRNA-1"/>
    </source>
</evidence>
<organism evidence="3 4">
    <name type="scientific">Heligmosomoides polygyrus</name>
    <name type="common">Parasitic roundworm</name>
    <dbReference type="NCBI Taxonomy" id="6339"/>
    <lineage>
        <taxon>Eukaryota</taxon>
        <taxon>Metazoa</taxon>
        <taxon>Ecdysozoa</taxon>
        <taxon>Nematoda</taxon>
        <taxon>Chromadorea</taxon>
        <taxon>Rhabditida</taxon>
        <taxon>Rhabditina</taxon>
        <taxon>Rhabditomorpha</taxon>
        <taxon>Strongyloidea</taxon>
        <taxon>Heligmosomidae</taxon>
        <taxon>Heligmosomoides</taxon>
    </lineage>
</organism>
<accession>A0A183GDG8</accession>
<reference evidence="4" key="2">
    <citation type="submission" date="2019-09" db="UniProtKB">
        <authorList>
            <consortium name="WormBaseParasite"/>
        </authorList>
    </citation>
    <scope>IDENTIFICATION</scope>
</reference>
<dbReference type="Proteomes" id="UP000050761">
    <property type="component" value="Unassembled WGS sequence"/>
</dbReference>
<name>A0A183GDG8_HELPZ</name>
<feature type="compositionally biased region" description="Basic residues" evidence="1">
    <location>
        <begin position="1"/>
        <end position="10"/>
    </location>
</feature>
<gene>
    <name evidence="2" type="ORF">HPBE_LOCUS20290</name>
</gene>
<feature type="region of interest" description="Disordered" evidence="1">
    <location>
        <begin position="1"/>
        <end position="27"/>
    </location>
</feature>
<proteinExistence type="predicted"/>
<dbReference type="AlphaFoldDB" id="A0A183GDG8"/>
<evidence type="ECO:0000256" key="1">
    <source>
        <dbReference type="SAM" id="MobiDB-lite"/>
    </source>
</evidence>